<comment type="subcellular location">
    <subcellularLocation>
        <location evidence="1">Membrane</location>
        <topology evidence="1">Multi-pass membrane protein</topology>
    </subcellularLocation>
</comment>
<feature type="transmembrane region" description="Helical" evidence="5">
    <location>
        <begin position="229"/>
        <end position="247"/>
    </location>
</feature>
<dbReference type="SUPFAM" id="SSF103481">
    <property type="entry name" value="Multidrug resistance efflux transporter EmrE"/>
    <property type="match status" value="2"/>
</dbReference>
<dbReference type="OrthoDB" id="10261634at2759"/>
<dbReference type="AlphaFoldDB" id="A0A2P6TXX2"/>
<feature type="domain" description="Sugar phosphate transporter" evidence="6">
    <location>
        <begin position="11"/>
        <end position="298"/>
    </location>
</feature>
<dbReference type="GO" id="GO:0016020">
    <property type="term" value="C:membrane"/>
    <property type="evidence" value="ECO:0007669"/>
    <property type="project" value="UniProtKB-SubCell"/>
</dbReference>
<keyword evidence="3 5" id="KW-1133">Transmembrane helix</keyword>
<reference evidence="7 8" key="1">
    <citation type="journal article" date="2018" name="Plant J.">
        <title>Genome sequences of Chlorella sorokiniana UTEX 1602 and Micractinium conductrix SAG 241.80: implications to maltose excretion by a green alga.</title>
        <authorList>
            <person name="Arriola M.B."/>
            <person name="Velmurugan N."/>
            <person name="Zhang Y."/>
            <person name="Plunkett M.H."/>
            <person name="Hondzo H."/>
            <person name="Barney B.M."/>
        </authorList>
    </citation>
    <scope>NUCLEOTIDE SEQUENCE [LARGE SCALE GENOMIC DNA]</scope>
    <source>
        <strain evidence="8">UTEX 1602</strain>
    </source>
</reference>
<keyword evidence="8" id="KW-1185">Reference proteome</keyword>
<protein>
    <submittedName>
        <fullName evidence="7">Sugar phosphate phosphate translocator</fullName>
    </submittedName>
</protein>
<feature type="transmembrane region" description="Helical" evidence="5">
    <location>
        <begin position="254"/>
        <end position="275"/>
    </location>
</feature>
<evidence type="ECO:0000256" key="2">
    <source>
        <dbReference type="ARBA" id="ARBA00022692"/>
    </source>
</evidence>
<keyword evidence="2 5" id="KW-0812">Transmembrane</keyword>
<name>A0A2P6TXX2_CHLSO</name>
<evidence type="ECO:0000256" key="1">
    <source>
        <dbReference type="ARBA" id="ARBA00004141"/>
    </source>
</evidence>
<feature type="transmembrane region" description="Helical" evidence="5">
    <location>
        <begin position="281"/>
        <end position="298"/>
    </location>
</feature>
<dbReference type="Pfam" id="PF03151">
    <property type="entry name" value="TPT"/>
    <property type="match status" value="1"/>
</dbReference>
<dbReference type="InterPro" id="IPR037185">
    <property type="entry name" value="EmrE-like"/>
</dbReference>
<evidence type="ECO:0000259" key="6">
    <source>
        <dbReference type="Pfam" id="PF03151"/>
    </source>
</evidence>
<dbReference type="InterPro" id="IPR004853">
    <property type="entry name" value="Sugar_P_trans_dom"/>
</dbReference>
<accession>A0A2P6TXX2</accession>
<gene>
    <name evidence="7" type="ORF">C2E21_2110</name>
</gene>
<feature type="transmembrane region" description="Helical" evidence="5">
    <location>
        <begin position="80"/>
        <end position="99"/>
    </location>
</feature>
<dbReference type="PANTHER" id="PTHR11132">
    <property type="entry name" value="SOLUTE CARRIER FAMILY 35"/>
    <property type="match status" value="1"/>
</dbReference>
<evidence type="ECO:0000256" key="3">
    <source>
        <dbReference type="ARBA" id="ARBA00022989"/>
    </source>
</evidence>
<dbReference type="Proteomes" id="UP000239899">
    <property type="component" value="Unassembled WGS sequence"/>
</dbReference>
<evidence type="ECO:0000313" key="7">
    <source>
        <dbReference type="EMBL" id="PRW58917.1"/>
    </source>
</evidence>
<dbReference type="EMBL" id="LHPG02000004">
    <property type="protein sequence ID" value="PRW58917.1"/>
    <property type="molecule type" value="Genomic_DNA"/>
</dbReference>
<feature type="transmembrane region" description="Helical" evidence="5">
    <location>
        <begin position="190"/>
        <end position="209"/>
    </location>
</feature>
<comment type="caution">
    <text evidence="7">The sequence shown here is derived from an EMBL/GenBank/DDBJ whole genome shotgun (WGS) entry which is preliminary data.</text>
</comment>
<keyword evidence="4 5" id="KW-0472">Membrane</keyword>
<feature type="transmembrane region" description="Helical" evidence="5">
    <location>
        <begin position="7"/>
        <end position="28"/>
    </location>
</feature>
<sequence length="420" mass="44716">MGAAGSPLLTGAVILSWYGSNIGVLLLNKYLLSIFGFKCPVFLTLCHMLACSCMSYAVAASRCVPLQAVKSRRQFYKISLLALIFCLTVVLGNVSLRFIPVSFNQAIGATTPAFTAMLGYMIMQQRESRTVYLSLVPVVVGVVIASGAEPMFNMLGFVAAVTAASARALKSVLQGLMLSDSNERMDSLSLLMYMAPVAVVALIPTTLIFEPDAASLAMKLGQDGTFWGLLFLNSFLAYFVNLTNFLVTKHTSALTLQVLGNAKGVVAVVLSLIYFRNPVNFYSVFGYAITVTGVVMYSQAKKAAKKQQLLLRISSGEQAAAANEAVLINMAQQQQQNGHGHGLAVNGGAKDASAAGMADAVALLRAAEKLGNNGYLSFNIPADGSMRGEREPLMAMSQARPALVQAAPSFSRGYSTFFDA</sequence>
<organism evidence="7 8">
    <name type="scientific">Chlorella sorokiniana</name>
    <name type="common">Freshwater green alga</name>
    <dbReference type="NCBI Taxonomy" id="3076"/>
    <lineage>
        <taxon>Eukaryota</taxon>
        <taxon>Viridiplantae</taxon>
        <taxon>Chlorophyta</taxon>
        <taxon>core chlorophytes</taxon>
        <taxon>Trebouxiophyceae</taxon>
        <taxon>Chlorellales</taxon>
        <taxon>Chlorellaceae</taxon>
        <taxon>Chlorella clade</taxon>
        <taxon>Chlorella</taxon>
    </lineage>
</organism>
<evidence type="ECO:0000256" key="5">
    <source>
        <dbReference type="SAM" id="Phobius"/>
    </source>
</evidence>
<evidence type="ECO:0000313" key="8">
    <source>
        <dbReference type="Proteomes" id="UP000239899"/>
    </source>
</evidence>
<feature type="transmembrane region" description="Helical" evidence="5">
    <location>
        <begin position="105"/>
        <end position="123"/>
    </location>
</feature>
<dbReference type="InterPro" id="IPR050186">
    <property type="entry name" value="TPT_transporter"/>
</dbReference>
<feature type="transmembrane region" description="Helical" evidence="5">
    <location>
        <begin position="40"/>
        <end position="59"/>
    </location>
</feature>
<evidence type="ECO:0000256" key="4">
    <source>
        <dbReference type="ARBA" id="ARBA00023136"/>
    </source>
</evidence>
<proteinExistence type="predicted"/>